<dbReference type="GO" id="GO:0005634">
    <property type="term" value="C:nucleus"/>
    <property type="evidence" value="ECO:0007669"/>
    <property type="project" value="TreeGrafter"/>
</dbReference>
<dbReference type="InterPro" id="IPR008383">
    <property type="entry name" value="API5"/>
</dbReference>
<keyword evidence="1" id="KW-0053">Apoptosis</keyword>
<dbReference type="STRING" id="4533.J3M5L7"/>
<organism evidence="3">
    <name type="scientific">Oryza brachyantha</name>
    <name type="common">malo sina</name>
    <dbReference type="NCBI Taxonomy" id="4533"/>
    <lineage>
        <taxon>Eukaryota</taxon>
        <taxon>Viridiplantae</taxon>
        <taxon>Streptophyta</taxon>
        <taxon>Embryophyta</taxon>
        <taxon>Tracheophyta</taxon>
        <taxon>Spermatophyta</taxon>
        <taxon>Magnoliopsida</taxon>
        <taxon>Liliopsida</taxon>
        <taxon>Poales</taxon>
        <taxon>Poaceae</taxon>
        <taxon>BOP clade</taxon>
        <taxon>Oryzoideae</taxon>
        <taxon>Oryzeae</taxon>
        <taxon>Oryzinae</taxon>
        <taxon>Oryza</taxon>
    </lineage>
</organism>
<evidence type="ECO:0000256" key="2">
    <source>
        <dbReference type="SAM" id="Phobius"/>
    </source>
</evidence>
<proteinExistence type="predicted"/>
<evidence type="ECO:0000256" key="1">
    <source>
        <dbReference type="ARBA" id="ARBA00022703"/>
    </source>
</evidence>
<dbReference type="Gramene" id="OB05G18910.1">
    <property type="protein sequence ID" value="OB05G18910.1"/>
    <property type="gene ID" value="OB05G18910"/>
</dbReference>
<dbReference type="PANTHER" id="PTHR12758">
    <property type="entry name" value="APOPTOSIS INHIBITOR 5-RELATED"/>
    <property type="match status" value="1"/>
</dbReference>
<dbReference type="EnsemblPlants" id="OB05G18910.1">
    <property type="protein sequence ID" value="OB05G18910.1"/>
    <property type="gene ID" value="OB05G18910"/>
</dbReference>
<evidence type="ECO:0000313" key="3">
    <source>
        <dbReference type="EnsemblPlants" id="OB05G18910.1"/>
    </source>
</evidence>
<keyword evidence="4" id="KW-1185">Reference proteome</keyword>
<dbReference type="eggNOG" id="KOG2213">
    <property type="taxonomic scope" value="Eukaryota"/>
</dbReference>
<feature type="transmembrane region" description="Helical" evidence="2">
    <location>
        <begin position="117"/>
        <end position="134"/>
    </location>
</feature>
<keyword evidence="2" id="KW-0812">Transmembrane</keyword>
<name>J3M5L7_ORYBR</name>
<dbReference type="HOGENOM" id="CLU_1888946_0_0_1"/>
<dbReference type="AlphaFoldDB" id="J3M5L7"/>
<dbReference type="PANTHER" id="PTHR12758:SF19">
    <property type="entry name" value="APOPTOSIS INHIBITOR 5"/>
    <property type="match status" value="1"/>
</dbReference>
<evidence type="ECO:0000313" key="4">
    <source>
        <dbReference type="Proteomes" id="UP000006038"/>
    </source>
</evidence>
<dbReference type="Proteomes" id="UP000006038">
    <property type="component" value="Chromosome 5"/>
</dbReference>
<keyword evidence="2" id="KW-0472">Membrane</keyword>
<accession>J3M5L7</accession>
<keyword evidence="2" id="KW-1133">Transmembrane helix</keyword>
<reference evidence="3" key="2">
    <citation type="submission" date="2013-04" db="UniProtKB">
        <authorList>
            <consortium name="EnsemblPlants"/>
        </authorList>
    </citation>
    <scope>IDENTIFICATION</scope>
</reference>
<protein>
    <submittedName>
        <fullName evidence="3">Uncharacterized protein</fullName>
    </submittedName>
</protein>
<reference evidence="3" key="1">
    <citation type="journal article" date="2013" name="Nat. Commun.">
        <title>Whole-genome sequencing of Oryza brachyantha reveals mechanisms underlying Oryza genome evolution.</title>
        <authorList>
            <person name="Chen J."/>
            <person name="Huang Q."/>
            <person name="Gao D."/>
            <person name="Wang J."/>
            <person name="Lang Y."/>
            <person name="Liu T."/>
            <person name="Li B."/>
            <person name="Bai Z."/>
            <person name="Luis Goicoechea J."/>
            <person name="Liang C."/>
            <person name="Chen C."/>
            <person name="Zhang W."/>
            <person name="Sun S."/>
            <person name="Liao Y."/>
            <person name="Zhang X."/>
            <person name="Yang L."/>
            <person name="Song C."/>
            <person name="Wang M."/>
            <person name="Shi J."/>
            <person name="Liu G."/>
            <person name="Liu J."/>
            <person name="Zhou H."/>
            <person name="Zhou W."/>
            <person name="Yu Q."/>
            <person name="An N."/>
            <person name="Chen Y."/>
            <person name="Cai Q."/>
            <person name="Wang B."/>
            <person name="Liu B."/>
            <person name="Min J."/>
            <person name="Huang Y."/>
            <person name="Wu H."/>
            <person name="Li Z."/>
            <person name="Zhang Y."/>
            <person name="Yin Y."/>
            <person name="Song W."/>
            <person name="Jiang J."/>
            <person name="Jackson S.A."/>
            <person name="Wing R.A."/>
            <person name="Wang J."/>
            <person name="Chen M."/>
        </authorList>
    </citation>
    <scope>NUCLEOTIDE SEQUENCE [LARGE SCALE GENOMIC DNA]</scope>
    <source>
        <strain evidence="3">cv. IRGC 101232</strain>
    </source>
</reference>
<dbReference type="GO" id="GO:0043067">
    <property type="term" value="P:regulation of programmed cell death"/>
    <property type="evidence" value="ECO:0007669"/>
    <property type="project" value="TreeGrafter"/>
</dbReference>
<sequence length="135" mass="15185">MATAWCRVWWPRGRLQPVPPARFVLFGWLFARTSSVDVLVATALPQEEILLSFPTLEALQTRIQAICGFPLLAKDAEFVSKIADILGQLLASEENVEHDAVHKALMSLIRQDVKSKLLIHTFLLFVILQVYSVLS</sequence>
<dbReference type="Pfam" id="PF05918">
    <property type="entry name" value="API5"/>
    <property type="match status" value="1"/>
</dbReference>
<dbReference type="GO" id="GO:0003729">
    <property type="term" value="F:mRNA binding"/>
    <property type="evidence" value="ECO:0007669"/>
    <property type="project" value="TreeGrafter"/>
</dbReference>